<evidence type="ECO:0000313" key="1">
    <source>
        <dbReference type="EMBL" id="PKA56885.1"/>
    </source>
</evidence>
<dbReference type="EMBL" id="KZ451969">
    <property type="protein sequence ID" value="PKA56885.1"/>
    <property type="molecule type" value="Genomic_DNA"/>
</dbReference>
<dbReference type="Proteomes" id="UP000236161">
    <property type="component" value="Unassembled WGS sequence"/>
</dbReference>
<organism evidence="1 2">
    <name type="scientific">Apostasia shenzhenica</name>
    <dbReference type="NCBI Taxonomy" id="1088818"/>
    <lineage>
        <taxon>Eukaryota</taxon>
        <taxon>Viridiplantae</taxon>
        <taxon>Streptophyta</taxon>
        <taxon>Embryophyta</taxon>
        <taxon>Tracheophyta</taxon>
        <taxon>Spermatophyta</taxon>
        <taxon>Magnoliopsida</taxon>
        <taxon>Liliopsida</taxon>
        <taxon>Asparagales</taxon>
        <taxon>Orchidaceae</taxon>
        <taxon>Apostasioideae</taxon>
        <taxon>Apostasia</taxon>
    </lineage>
</organism>
<reference evidence="1 2" key="1">
    <citation type="journal article" date="2017" name="Nature">
        <title>The Apostasia genome and the evolution of orchids.</title>
        <authorList>
            <person name="Zhang G.Q."/>
            <person name="Liu K.W."/>
            <person name="Li Z."/>
            <person name="Lohaus R."/>
            <person name="Hsiao Y.Y."/>
            <person name="Niu S.C."/>
            <person name="Wang J.Y."/>
            <person name="Lin Y.C."/>
            <person name="Xu Q."/>
            <person name="Chen L.J."/>
            <person name="Yoshida K."/>
            <person name="Fujiwara S."/>
            <person name="Wang Z.W."/>
            <person name="Zhang Y.Q."/>
            <person name="Mitsuda N."/>
            <person name="Wang M."/>
            <person name="Liu G.H."/>
            <person name="Pecoraro L."/>
            <person name="Huang H.X."/>
            <person name="Xiao X.J."/>
            <person name="Lin M."/>
            <person name="Wu X.Y."/>
            <person name="Wu W.L."/>
            <person name="Chen Y.Y."/>
            <person name="Chang S.B."/>
            <person name="Sakamoto S."/>
            <person name="Ohme-Takagi M."/>
            <person name="Yagi M."/>
            <person name="Zeng S.J."/>
            <person name="Shen C.Y."/>
            <person name="Yeh C.M."/>
            <person name="Luo Y.B."/>
            <person name="Tsai W.C."/>
            <person name="Van de Peer Y."/>
            <person name="Liu Z.J."/>
        </authorList>
    </citation>
    <scope>NUCLEOTIDE SEQUENCE [LARGE SCALE GENOMIC DNA]</scope>
    <source>
        <strain evidence="2">cv. Shenzhen</strain>
        <tissue evidence="1">Stem</tissue>
    </source>
</reference>
<sequence length="53" mass="5931">MQNKSQQPATCIPACFITEQPANSTCICICRQSHLQSKENTTKHGAKNRKKVK</sequence>
<name>A0A2I0AN19_9ASPA</name>
<protein>
    <submittedName>
        <fullName evidence="1">Uncharacterized protein</fullName>
    </submittedName>
</protein>
<dbReference type="AlphaFoldDB" id="A0A2I0AN19"/>
<gene>
    <name evidence="1" type="ORF">AXF42_Ash002188</name>
</gene>
<accession>A0A2I0AN19</accession>
<proteinExistence type="predicted"/>
<keyword evidence="2" id="KW-1185">Reference proteome</keyword>
<evidence type="ECO:0000313" key="2">
    <source>
        <dbReference type="Proteomes" id="UP000236161"/>
    </source>
</evidence>